<keyword evidence="7" id="KW-0969">Cilium</keyword>
<evidence type="ECO:0000256" key="3">
    <source>
        <dbReference type="ARBA" id="ARBA00022692"/>
    </source>
</evidence>
<dbReference type="RefSeq" id="WP_068655722.1">
    <property type="nucleotide sequence ID" value="NZ_CP017770.1"/>
</dbReference>
<keyword evidence="5 6" id="KW-0472">Membrane</keyword>
<evidence type="ECO:0000256" key="5">
    <source>
        <dbReference type="ARBA" id="ARBA00023136"/>
    </source>
</evidence>
<accession>A0A167FN84</accession>
<name>A0A167FN84_9BACL</name>
<evidence type="ECO:0000313" key="8">
    <source>
        <dbReference type="Proteomes" id="UP000077134"/>
    </source>
</evidence>
<keyword evidence="2" id="KW-1003">Cell membrane</keyword>
<evidence type="ECO:0000256" key="6">
    <source>
        <dbReference type="SAM" id="Phobius"/>
    </source>
</evidence>
<dbReference type="KEGG" id="pcx:LPB68_19895"/>
<protein>
    <submittedName>
        <fullName evidence="7">Flagellar protein</fullName>
    </submittedName>
</protein>
<reference evidence="7 8" key="1">
    <citation type="submission" date="2016-02" db="EMBL/GenBank/DDBJ databases">
        <title>Paenibacillus sp. LPB0068, isolated from Crassostrea gigas.</title>
        <authorList>
            <person name="Shin S.-K."/>
            <person name="Yi H."/>
        </authorList>
    </citation>
    <scope>NUCLEOTIDE SEQUENCE [LARGE SCALE GENOMIC DNA]</scope>
    <source>
        <strain evidence="7 8">LPB0068</strain>
    </source>
</reference>
<dbReference type="GO" id="GO:0016020">
    <property type="term" value="C:membrane"/>
    <property type="evidence" value="ECO:0007669"/>
    <property type="project" value="InterPro"/>
</dbReference>
<keyword evidence="4 6" id="KW-1133">Transmembrane helix</keyword>
<evidence type="ECO:0000313" key="7">
    <source>
        <dbReference type="EMBL" id="OAB76732.1"/>
    </source>
</evidence>
<dbReference type="STRING" id="1763538.LPB68_19895"/>
<sequence length="179" mass="20090">MGSTMLAVEPPNDSVNYGLNLMYVIIVLAVIVVLIIGLIRFLGTKNKSWFSNPMIRILGGVGLGPNKTLQVIEIGNVVYLVGVGEDISLIDKISDRDEVATILAALQDDAVGNRNLLSPFINKLVRKIRRVETPLEVEVESDISFHEVFDSKIRRMSNRKDKMEELLREDNNTDRLRDL</sequence>
<evidence type="ECO:0000256" key="1">
    <source>
        <dbReference type="ARBA" id="ARBA00004236"/>
    </source>
</evidence>
<dbReference type="InterPro" id="IPR022781">
    <property type="entry name" value="Flagellar_biosynth_FliO"/>
</dbReference>
<keyword evidence="3 6" id="KW-0812">Transmembrane</keyword>
<dbReference type="EMBL" id="LSFN01000005">
    <property type="protein sequence ID" value="OAB76732.1"/>
    <property type="molecule type" value="Genomic_DNA"/>
</dbReference>
<keyword evidence="7" id="KW-0282">Flagellum</keyword>
<comment type="caution">
    <text evidence="7">The sequence shown here is derived from an EMBL/GenBank/DDBJ whole genome shotgun (WGS) entry which is preliminary data.</text>
</comment>
<evidence type="ECO:0000256" key="2">
    <source>
        <dbReference type="ARBA" id="ARBA00022475"/>
    </source>
</evidence>
<dbReference type="OrthoDB" id="2376965at2"/>
<gene>
    <name evidence="7" type="ORF">PNBC_04845</name>
</gene>
<keyword evidence="8" id="KW-1185">Reference proteome</keyword>
<proteinExistence type="predicted"/>
<dbReference type="AlphaFoldDB" id="A0A167FN84"/>
<dbReference type="Pfam" id="PF04347">
    <property type="entry name" value="FliO"/>
    <property type="match status" value="1"/>
</dbReference>
<evidence type="ECO:0000256" key="4">
    <source>
        <dbReference type="ARBA" id="ARBA00022989"/>
    </source>
</evidence>
<dbReference type="GO" id="GO:0044781">
    <property type="term" value="P:bacterial-type flagellum organization"/>
    <property type="evidence" value="ECO:0007669"/>
    <property type="project" value="InterPro"/>
</dbReference>
<organism evidence="7 8">
    <name type="scientific">Paenibacillus crassostreae</name>
    <dbReference type="NCBI Taxonomy" id="1763538"/>
    <lineage>
        <taxon>Bacteria</taxon>
        <taxon>Bacillati</taxon>
        <taxon>Bacillota</taxon>
        <taxon>Bacilli</taxon>
        <taxon>Bacillales</taxon>
        <taxon>Paenibacillaceae</taxon>
        <taxon>Paenibacillus</taxon>
    </lineage>
</organism>
<dbReference type="Proteomes" id="UP000077134">
    <property type="component" value="Unassembled WGS sequence"/>
</dbReference>
<feature type="transmembrane region" description="Helical" evidence="6">
    <location>
        <begin position="20"/>
        <end position="42"/>
    </location>
</feature>
<keyword evidence="7" id="KW-0966">Cell projection</keyword>
<comment type="subcellular location">
    <subcellularLocation>
        <location evidence="1">Cell membrane</location>
    </subcellularLocation>
</comment>